<comment type="caution">
    <text evidence="2">The sequence shown here is derived from an EMBL/GenBank/DDBJ whole genome shotgun (WGS) entry which is preliminary data.</text>
</comment>
<organism evidence="2 3">
    <name type="scientific">Cerasicoccus arenae</name>
    <dbReference type="NCBI Taxonomy" id="424488"/>
    <lineage>
        <taxon>Bacteria</taxon>
        <taxon>Pseudomonadati</taxon>
        <taxon>Verrucomicrobiota</taxon>
        <taxon>Opitutia</taxon>
        <taxon>Puniceicoccales</taxon>
        <taxon>Cerasicoccaceae</taxon>
        <taxon>Cerasicoccus</taxon>
    </lineage>
</organism>
<feature type="transmembrane region" description="Helical" evidence="1">
    <location>
        <begin position="41"/>
        <end position="60"/>
    </location>
</feature>
<evidence type="ECO:0000313" key="3">
    <source>
        <dbReference type="Proteomes" id="UP000642829"/>
    </source>
</evidence>
<protein>
    <recommendedName>
        <fullName evidence="4">Invasion protein</fullName>
    </recommendedName>
</protein>
<proteinExistence type="predicted"/>
<feature type="transmembrane region" description="Helical" evidence="1">
    <location>
        <begin position="94"/>
        <end position="114"/>
    </location>
</feature>
<gene>
    <name evidence="2" type="ORF">GCM10007047_26450</name>
</gene>
<evidence type="ECO:0000313" key="2">
    <source>
        <dbReference type="EMBL" id="GHC07931.1"/>
    </source>
</evidence>
<name>A0A8J3DDN0_9BACT</name>
<feature type="transmembrane region" description="Helical" evidence="1">
    <location>
        <begin position="6"/>
        <end position="29"/>
    </location>
</feature>
<dbReference type="EMBL" id="BMXG01000018">
    <property type="protein sequence ID" value="GHC07931.1"/>
    <property type="molecule type" value="Genomic_DNA"/>
</dbReference>
<keyword evidence="1" id="KW-1133">Transmembrane helix</keyword>
<feature type="transmembrane region" description="Helical" evidence="1">
    <location>
        <begin position="66"/>
        <end position="87"/>
    </location>
</feature>
<sequence>MLKIYYLLHFAGILLVFLGYGSLIARAALQPDNVSWRKFGAIASGVGLFFILLGGFGILGRMGWGFPGWAMIKLGVWLALGAMTAFISRKPQMAMPLWWVTFGLGLIAVLTVIYKPLASVGFHMAQ</sequence>
<keyword evidence="1" id="KW-0472">Membrane</keyword>
<dbReference type="RefSeq" id="WP_189515996.1">
    <property type="nucleotide sequence ID" value="NZ_BMXG01000018.1"/>
</dbReference>
<evidence type="ECO:0000256" key="1">
    <source>
        <dbReference type="SAM" id="Phobius"/>
    </source>
</evidence>
<keyword evidence="1" id="KW-0812">Transmembrane</keyword>
<evidence type="ECO:0008006" key="4">
    <source>
        <dbReference type="Google" id="ProtNLM"/>
    </source>
</evidence>
<dbReference type="Proteomes" id="UP000642829">
    <property type="component" value="Unassembled WGS sequence"/>
</dbReference>
<keyword evidence="3" id="KW-1185">Reference proteome</keyword>
<dbReference type="AlphaFoldDB" id="A0A8J3DDN0"/>
<reference evidence="2" key="2">
    <citation type="submission" date="2020-09" db="EMBL/GenBank/DDBJ databases">
        <authorList>
            <person name="Sun Q."/>
            <person name="Kim S."/>
        </authorList>
    </citation>
    <scope>NUCLEOTIDE SEQUENCE</scope>
    <source>
        <strain evidence="2">KCTC 12870</strain>
    </source>
</reference>
<reference evidence="2" key="1">
    <citation type="journal article" date="2014" name="Int. J. Syst. Evol. Microbiol.">
        <title>Complete genome sequence of Corynebacterium casei LMG S-19264T (=DSM 44701T), isolated from a smear-ripened cheese.</title>
        <authorList>
            <consortium name="US DOE Joint Genome Institute (JGI-PGF)"/>
            <person name="Walter F."/>
            <person name="Albersmeier A."/>
            <person name="Kalinowski J."/>
            <person name="Ruckert C."/>
        </authorList>
    </citation>
    <scope>NUCLEOTIDE SEQUENCE</scope>
    <source>
        <strain evidence="2">KCTC 12870</strain>
    </source>
</reference>
<accession>A0A8J3DDN0</accession>